<dbReference type="PANTHER" id="PTHR24147:SF53">
    <property type="entry name" value="ANKYRIN REPEAT DOMAIN 26"/>
    <property type="match status" value="1"/>
</dbReference>
<feature type="domain" description="CCDC144C-like coiled-coil" evidence="4">
    <location>
        <begin position="3"/>
        <end position="117"/>
    </location>
</feature>
<evidence type="ECO:0000256" key="1">
    <source>
        <dbReference type="ARBA" id="ARBA00023054"/>
    </source>
</evidence>
<evidence type="ECO:0000313" key="6">
    <source>
        <dbReference type="Proteomes" id="UP000264820"/>
    </source>
</evidence>
<evidence type="ECO:0000256" key="3">
    <source>
        <dbReference type="SAM" id="MobiDB-lite"/>
    </source>
</evidence>
<dbReference type="Ensembl" id="ENSHCOT00000010882.1">
    <property type="protein sequence ID" value="ENSHCOP00000002163.1"/>
    <property type="gene ID" value="ENSHCOG00000000613.1"/>
</dbReference>
<feature type="domain" description="CCDC144C-like coiled-coil" evidence="4">
    <location>
        <begin position="122"/>
        <end position="288"/>
    </location>
</feature>
<feature type="compositionally biased region" description="Polar residues" evidence="3">
    <location>
        <begin position="6"/>
        <end position="22"/>
    </location>
</feature>
<evidence type="ECO:0000256" key="2">
    <source>
        <dbReference type="SAM" id="Coils"/>
    </source>
</evidence>
<evidence type="ECO:0000259" key="4">
    <source>
        <dbReference type="Pfam" id="PF14915"/>
    </source>
</evidence>
<dbReference type="GeneTree" id="ENSGT00940000163982"/>
<dbReference type="InterPro" id="IPR050657">
    <property type="entry name" value="Ankyrin_repeat_domain"/>
</dbReference>
<protein>
    <recommendedName>
        <fullName evidence="4">CCDC144C-like coiled-coil domain-containing protein</fullName>
    </recommendedName>
</protein>
<dbReference type="AlphaFoldDB" id="A0A3Q2XDH8"/>
<dbReference type="Pfam" id="PF14915">
    <property type="entry name" value="CCDC144C"/>
    <property type="match status" value="2"/>
</dbReference>
<dbReference type="PANTHER" id="PTHR24147">
    <property type="entry name" value="ANKYRIN REPEAT DOMAIN 36-RELATED"/>
    <property type="match status" value="1"/>
</dbReference>
<proteinExistence type="predicted"/>
<accession>A0A3Q2XDH8</accession>
<sequence>IFHEQLSTLRTDLENSQASSSIKQRDLQEENKALKEQLEETRQALKANGDTMNQTALEFNNQTAIMKSELTVTATRLENERQTRETQAAELESVRARLTAALQEAERSMAARSDAEKCDLFQHEAVSSLSQKLSKAEAHANGMENEAHRVMLQLTEKNLLLNTVQRESDQIATRVKELEAALQAEKELVTRAAARQEATQERLAQVQSEAMLLRQQLEEAQNKGVAKENAVTNAQKSFSDILSKLRADCEDRVQLVQDRNQDLAAKAAELREQIHQLQEEKNEREVKAQAETFHPHDHIKVILVFVLFFSWHRQVRGSCSRS</sequence>
<evidence type="ECO:0000313" key="5">
    <source>
        <dbReference type="Ensembl" id="ENSHCOP00000002163.1"/>
    </source>
</evidence>
<dbReference type="InterPro" id="IPR039497">
    <property type="entry name" value="CC144C-like_CC_dom"/>
</dbReference>
<dbReference type="STRING" id="109280.ENSHCOP00000002163"/>
<feature type="coiled-coil region" evidence="2">
    <location>
        <begin position="253"/>
        <end position="287"/>
    </location>
</feature>
<reference evidence="5" key="1">
    <citation type="submission" date="2025-08" db="UniProtKB">
        <authorList>
            <consortium name="Ensembl"/>
        </authorList>
    </citation>
    <scope>IDENTIFICATION</scope>
</reference>
<dbReference type="Proteomes" id="UP000264820">
    <property type="component" value="Unplaced"/>
</dbReference>
<keyword evidence="1 2" id="KW-0175">Coiled coil</keyword>
<organism evidence="5 6">
    <name type="scientific">Hippocampus comes</name>
    <name type="common">Tiger tail seahorse</name>
    <dbReference type="NCBI Taxonomy" id="109280"/>
    <lineage>
        <taxon>Eukaryota</taxon>
        <taxon>Metazoa</taxon>
        <taxon>Chordata</taxon>
        <taxon>Craniata</taxon>
        <taxon>Vertebrata</taxon>
        <taxon>Euteleostomi</taxon>
        <taxon>Actinopterygii</taxon>
        <taxon>Neopterygii</taxon>
        <taxon>Teleostei</taxon>
        <taxon>Neoteleostei</taxon>
        <taxon>Acanthomorphata</taxon>
        <taxon>Syngnathiaria</taxon>
        <taxon>Syngnathiformes</taxon>
        <taxon>Syngnathoidei</taxon>
        <taxon>Syngnathidae</taxon>
        <taxon>Hippocampus</taxon>
    </lineage>
</organism>
<feature type="region of interest" description="Disordered" evidence="3">
    <location>
        <begin position="6"/>
        <end position="27"/>
    </location>
</feature>
<reference evidence="5" key="2">
    <citation type="submission" date="2025-09" db="UniProtKB">
        <authorList>
            <consortium name="Ensembl"/>
        </authorList>
    </citation>
    <scope>IDENTIFICATION</scope>
</reference>
<dbReference type="OMA" id="TREEWFH"/>
<name>A0A3Q2XDH8_HIPCM</name>
<keyword evidence="6" id="KW-1185">Reference proteome</keyword>